<dbReference type="CDD" id="cd02440">
    <property type="entry name" value="AdoMet_MTases"/>
    <property type="match status" value="1"/>
</dbReference>
<comment type="caution">
    <text evidence="7">The sequence shown here is derived from an EMBL/GenBank/DDBJ whole genome shotgun (WGS) entry which is preliminary data.</text>
</comment>
<proteinExistence type="inferred from homology"/>
<gene>
    <name evidence="7" type="ORF">FJQ55_00600</name>
</gene>
<organism evidence="7 8">
    <name type="scientific">Rhizobium glycinendophyticum</name>
    <dbReference type="NCBI Taxonomy" id="2589807"/>
    <lineage>
        <taxon>Bacteria</taxon>
        <taxon>Pseudomonadati</taxon>
        <taxon>Pseudomonadota</taxon>
        <taxon>Alphaproteobacteria</taxon>
        <taxon>Hyphomicrobiales</taxon>
        <taxon>Rhizobiaceae</taxon>
        <taxon>Rhizobium/Agrobacterium group</taxon>
        <taxon>Rhizobium</taxon>
    </lineage>
</organism>
<evidence type="ECO:0000256" key="5">
    <source>
        <dbReference type="ARBA" id="ARBA00023098"/>
    </source>
</evidence>
<dbReference type="GO" id="GO:0008610">
    <property type="term" value="P:lipid biosynthetic process"/>
    <property type="evidence" value="ECO:0007669"/>
    <property type="project" value="InterPro"/>
</dbReference>
<dbReference type="Pfam" id="PF02353">
    <property type="entry name" value="CMAS"/>
    <property type="match status" value="1"/>
</dbReference>
<dbReference type="Proteomes" id="UP000316429">
    <property type="component" value="Unassembled WGS sequence"/>
</dbReference>
<feature type="active site" evidence="6">
    <location>
        <position position="385"/>
    </location>
</feature>
<keyword evidence="4" id="KW-0949">S-adenosyl-L-methionine</keyword>
<dbReference type="GO" id="GO:0032259">
    <property type="term" value="P:methylation"/>
    <property type="evidence" value="ECO:0007669"/>
    <property type="project" value="UniProtKB-KW"/>
</dbReference>
<dbReference type="GO" id="GO:0008168">
    <property type="term" value="F:methyltransferase activity"/>
    <property type="evidence" value="ECO:0007669"/>
    <property type="project" value="UniProtKB-KW"/>
</dbReference>
<dbReference type="SUPFAM" id="SSF53335">
    <property type="entry name" value="S-adenosyl-L-methionine-dependent methyltransferases"/>
    <property type="match status" value="1"/>
</dbReference>
<accession>A0A504UJE2</accession>
<dbReference type="InterPro" id="IPR029063">
    <property type="entry name" value="SAM-dependent_MTases_sf"/>
</dbReference>
<dbReference type="AlphaFoldDB" id="A0A504UJE2"/>
<evidence type="ECO:0000313" key="7">
    <source>
        <dbReference type="EMBL" id="TPP09416.1"/>
    </source>
</evidence>
<evidence type="ECO:0000256" key="3">
    <source>
        <dbReference type="ARBA" id="ARBA00022679"/>
    </source>
</evidence>
<comment type="similarity">
    <text evidence="1">Belongs to the CFA/CMAS family.</text>
</comment>
<evidence type="ECO:0000256" key="2">
    <source>
        <dbReference type="ARBA" id="ARBA00022603"/>
    </source>
</evidence>
<dbReference type="EMBL" id="VFYP01000001">
    <property type="protein sequence ID" value="TPP09416.1"/>
    <property type="molecule type" value="Genomic_DNA"/>
</dbReference>
<evidence type="ECO:0000313" key="8">
    <source>
        <dbReference type="Proteomes" id="UP000316429"/>
    </source>
</evidence>
<keyword evidence="5" id="KW-0443">Lipid metabolism</keyword>
<evidence type="ECO:0000256" key="1">
    <source>
        <dbReference type="ARBA" id="ARBA00010815"/>
    </source>
</evidence>
<keyword evidence="2 7" id="KW-0489">Methyltransferase</keyword>
<name>A0A504UJE2_9HYPH</name>
<evidence type="ECO:0000256" key="6">
    <source>
        <dbReference type="PIRSR" id="PIRSR003085-1"/>
    </source>
</evidence>
<sequence length="405" mass="45970">MSHAEQEMPSVVSSLPFWQRVLCRWADRVAAGRLTLQFEGYGEHVAVGRLPGPHATLCVRNAKPVFRILTGGTLGFAQSFIDGDLDSPDIGSVVEFALANEAELGKILSSSVVFEGIARLRHKLRRNSKKGSRRNIAFHYDLGNAFYSQWLDRTMTYSSALYETPGQSLAEAQEAKYARIVRELKIGPDDHVLEIGCGWGGFAEHAIRTTGCRVTGLTLSVEQAKFARERLEKAGLADRADIRLEDYRDCQGRFDKIVSIEMFEAVGEENWPVYFKAVQERLVPGGKAMIQTITIDESRFEQYRRSADFIQTYIFPGGMLPSATTFERDASRTGLQVGDRFRFGRDYDRTLIAWDNAFTNSWPSIEPLGFDRRFYRMWRLYLHYCAVGFRVGRIDVVQFRLDKPA</sequence>
<dbReference type="RefSeq" id="WP_140825811.1">
    <property type="nucleotide sequence ID" value="NZ_VFYP01000001.1"/>
</dbReference>
<reference evidence="7 8" key="1">
    <citation type="submission" date="2019-06" db="EMBL/GenBank/DDBJ databases">
        <title>Rhizobium sp. CL12 isolated from roots of soybean.</title>
        <authorList>
            <person name="Wang C."/>
        </authorList>
    </citation>
    <scope>NUCLEOTIDE SEQUENCE [LARGE SCALE GENOMIC DNA]</scope>
    <source>
        <strain evidence="7 8">CL12</strain>
    </source>
</reference>
<dbReference type="PIRSF" id="PIRSF003085">
    <property type="entry name" value="CMAS"/>
    <property type="match status" value="1"/>
</dbReference>
<dbReference type="InterPro" id="IPR003333">
    <property type="entry name" value="CMAS"/>
</dbReference>
<keyword evidence="8" id="KW-1185">Reference proteome</keyword>
<dbReference type="PANTHER" id="PTHR43667">
    <property type="entry name" value="CYCLOPROPANE-FATTY-ACYL-PHOSPHOLIPID SYNTHASE"/>
    <property type="match status" value="1"/>
</dbReference>
<dbReference type="InterPro" id="IPR050723">
    <property type="entry name" value="CFA/CMAS"/>
</dbReference>
<evidence type="ECO:0000256" key="4">
    <source>
        <dbReference type="ARBA" id="ARBA00022691"/>
    </source>
</evidence>
<dbReference type="Gene3D" id="3.40.50.150">
    <property type="entry name" value="Vaccinia Virus protein VP39"/>
    <property type="match status" value="1"/>
</dbReference>
<protein>
    <submittedName>
        <fullName evidence="7">Class I SAM-dependent methyltransferase</fullName>
    </submittedName>
</protein>
<keyword evidence="3 7" id="KW-0808">Transferase</keyword>
<dbReference type="OrthoDB" id="9782855at2"/>
<dbReference type="PANTHER" id="PTHR43667:SF2">
    <property type="entry name" value="FATTY ACID C-METHYL TRANSFERASE"/>
    <property type="match status" value="1"/>
</dbReference>